<name>A0ABR4FQC0_9EURO</name>
<protein>
    <submittedName>
        <fullName evidence="2">Uncharacterized protein</fullName>
    </submittedName>
</protein>
<dbReference type="EMBL" id="JBFTWV010000144">
    <property type="protein sequence ID" value="KAL2785452.1"/>
    <property type="molecule type" value="Genomic_DNA"/>
</dbReference>
<keyword evidence="3" id="KW-1185">Reference proteome</keyword>
<organism evidence="2 3">
    <name type="scientific">Aspergillus keveii</name>
    <dbReference type="NCBI Taxonomy" id="714993"/>
    <lineage>
        <taxon>Eukaryota</taxon>
        <taxon>Fungi</taxon>
        <taxon>Dikarya</taxon>
        <taxon>Ascomycota</taxon>
        <taxon>Pezizomycotina</taxon>
        <taxon>Eurotiomycetes</taxon>
        <taxon>Eurotiomycetidae</taxon>
        <taxon>Eurotiales</taxon>
        <taxon>Aspergillaceae</taxon>
        <taxon>Aspergillus</taxon>
        <taxon>Aspergillus subgen. Nidulantes</taxon>
    </lineage>
</organism>
<sequence>MMAAITATNSYYTFVFSNYGPLTTTFTQPPKCTSTIDLVGSVDPTDGSIYAQYNAACTYNSPGPYYEGCWPATTPTATLTAPAFTGITEEDFEGYLESRIQYETPYGANFSPGLYCPSGWETIGMAARDASSALTSSGGLTEYSYDDDMKCPDFIYDCADRGSLMKHALQPGQTMALCCPSGMITDHNGLCISVATDYAVSTGCQGHETYSYEYAKTTYTYTNGSTTGVTVFNSPTATFSDTIPVPTTFEAEERPEYRGLYAVNVLTLLYHESDLEAVATATVNSGFGTTGGDGSSEPTSSAAGSLRRGSVWDGIGSVLVIRIICVGLGAAMILL</sequence>
<feature type="region of interest" description="Disordered" evidence="1">
    <location>
        <begin position="287"/>
        <end position="306"/>
    </location>
</feature>
<dbReference type="Proteomes" id="UP001610563">
    <property type="component" value="Unassembled WGS sequence"/>
</dbReference>
<accession>A0ABR4FQC0</accession>
<gene>
    <name evidence="2" type="ORF">BJX66DRAFT_314894</name>
</gene>
<evidence type="ECO:0000256" key="1">
    <source>
        <dbReference type="SAM" id="MobiDB-lite"/>
    </source>
</evidence>
<reference evidence="2 3" key="1">
    <citation type="submission" date="2024-07" db="EMBL/GenBank/DDBJ databases">
        <title>Section-level genome sequencing and comparative genomics of Aspergillus sections Usti and Cavernicolus.</title>
        <authorList>
            <consortium name="Lawrence Berkeley National Laboratory"/>
            <person name="Nybo J.L."/>
            <person name="Vesth T.C."/>
            <person name="Theobald S."/>
            <person name="Frisvad J.C."/>
            <person name="Larsen T.O."/>
            <person name="Kjaerboelling I."/>
            <person name="Rothschild-Mancinelli K."/>
            <person name="Lyhne E.K."/>
            <person name="Kogle M.E."/>
            <person name="Barry K."/>
            <person name="Clum A."/>
            <person name="Na H."/>
            <person name="Ledsgaard L."/>
            <person name="Lin J."/>
            <person name="Lipzen A."/>
            <person name="Kuo A."/>
            <person name="Riley R."/>
            <person name="Mondo S."/>
            <person name="Labutti K."/>
            <person name="Haridas S."/>
            <person name="Pangalinan J."/>
            <person name="Salamov A.A."/>
            <person name="Simmons B.A."/>
            <person name="Magnuson J.K."/>
            <person name="Chen J."/>
            <person name="Drula E."/>
            <person name="Henrissat B."/>
            <person name="Wiebenga A."/>
            <person name="Lubbers R.J."/>
            <person name="Gomes A.C."/>
            <person name="Makela M.R."/>
            <person name="Stajich J."/>
            <person name="Grigoriev I.V."/>
            <person name="Mortensen U.H."/>
            <person name="De Vries R.P."/>
            <person name="Baker S.E."/>
            <person name="Andersen M.R."/>
        </authorList>
    </citation>
    <scope>NUCLEOTIDE SEQUENCE [LARGE SCALE GENOMIC DNA]</scope>
    <source>
        <strain evidence="2 3">CBS 209.92</strain>
    </source>
</reference>
<evidence type="ECO:0000313" key="2">
    <source>
        <dbReference type="EMBL" id="KAL2785452.1"/>
    </source>
</evidence>
<proteinExistence type="predicted"/>
<evidence type="ECO:0000313" key="3">
    <source>
        <dbReference type="Proteomes" id="UP001610563"/>
    </source>
</evidence>
<comment type="caution">
    <text evidence="2">The sequence shown here is derived from an EMBL/GenBank/DDBJ whole genome shotgun (WGS) entry which is preliminary data.</text>
</comment>